<evidence type="ECO:0000259" key="3">
    <source>
        <dbReference type="Pfam" id="PF21044"/>
    </source>
</evidence>
<dbReference type="InterPro" id="IPR011989">
    <property type="entry name" value="ARM-like"/>
</dbReference>
<dbReference type="InterPro" id="IPR048701">
    <property type="entry name" value="CIP2A_N"/>
</dbReference>
<name>A0ABR2WWI9_9FUNG</name>
<reference evidence="4 5" key="1">
    <citation type="submission" date="2023-04" db="EMBL/GenBank/DDBJ databases">
        <title>Genome of Basidiobolus ranarum AG-B5.</title>
        <authorList>
            <person name="Stajich J.E."/>
            <person name="Carter-House D."/>
            <person name="Gryganskyi A."/>
        </authorList>
    </citation>
    <scope>NUCLEOTIDE SEQUENCE [LARGE SCALE GENOMIC DNA]</scope>
    <source>
        <strain evidence="4 5">AG-B5</strain>
    </source>
</reference>
<dbReference type="PANTHER" id="PTHR23161">
    <property type="entry name" value="PROTEIN CIP2A"/>
    <property type="match status" value="1"/>
</dbReference>
<feature type="domain" description="CIP2A N-terminal" evidence="3">
    <location>
        <begin position="66"/>
        <end position="311"/>
    </location>
</feature>
<proteinExistence type="predicted"/>
<comment type="caution">
    <text evidence="4">The sequence shown here is derived from an EMBL/GenBank/DDBJ whole genome shotgun (WGS) entry which is preliminary data.</text>
</comment>
<feature type="compositionally biased region" description="Basic residues" evidence="2">
    <location>
        <begin position="925"/>
        <end position="934"/>
    </location>
</feature>
<keyword evidence="1" id="KW-0175">Coiled coil</keyword>
<feature type="coiled-coil region" evidence="1">
    <location>
        <begin position="614"/>
        <end position="663"/>
    </location>
</feature>
<dbReference type="Pfam" id="PF21044">
    <property type="entry name" value="CIP2A_N"/>
    <property type="match status" value="1"/>
</dbReference>
<evidence type="ECO:0000313" key="4">
    <source>
        <dbReference type="EMBL" id="KAK9765900.1"/>
    </source>
</evidence>
<evidence type="ECO:0000256" key="2">
    <source>
        <dbReference type="SAM" id="MobiDB-lite"/>
    </source>
</evidence>
<organism evidence="4 5">
    <name type="scientific">Basidiobolus ranarum</name>
    <dbReference type="NCBI Taxonomy" id="34480"/>
    <lineage>
        <taxon>Eukaryota</taxon>
        <taxon>Fungi</taxon>
        <taxon>Fungi incertae sedis</taxon>
        <taxon>Zoopagomycota</taxon>
        <taxon>Entomophthoromycotina</taxon>
        <taxon>Basidiobolomycetes</taxon>
        <taxon>Basidiobolales</taxon>
        <taxon>Basidiobolaceae</taxon>
        <taxon>Basidiobolus</taxon>
    </lineage>
</organism>
<feature type="region of interest" description="Disordered" evidence="2">
    <location>
        <begin position="906"/>
        <end position="934"/>
    </location>
</feature>
<accession>A0ABR2WWI9</accession>
<dbReference type="PANTHER" id="PTHR23161:SF2">
    <property type="entry name" value="PROTEIN CIP2A"/>
    <property type="match status" value="1"/>
</dbReference>
<evidence type="ECO:0000256" key="1">
    <source>
        <dbReference type="SAM" id="Coils"/>
    </source>
</evidence>
<dbReference type="InterPro" id="IPR016024">
    <property type="entry name" value="ARM-type_fold"/>
</dbReference>
<evidence type="ECO:0000313" key="5">
    <source>
        <dbReference type="Proteomes" id="UP001479436"/>
    </source>
</evidence>
<gene>
    <name evidence="4" type="ORF">K7432_005399</name>
</gene>
<protein>
    <recommendedName>
        <fullName evidence="3">CIP2A N-terminal domain-containing protein</fullName>
    </recommendedName>
</protein>
<dbReference type="SUPFAM" id="SSF48371">
    <property type="entry name" value="ARM repeat"/>
    <property type="match status" value="1"/>
</dbReference>
<feature type="coiled-coil region" evidence="1">
    <location>
        <begin position="713"/>
        <end position="905"/>
    </location>
</feature>
<dbReference type="InterPro" id="IPR042510">
    <property type="entry name" value="CIP2A"/>
</dbReference>
<dbReference type="Gene3D" id="1.25.10.10">
    <property type="entry name" value="Leucine-rich Repeat Variant"/>
    <property type="match status" value="1"/>
</dbReference>
<dbReference type="Proteomes" id="UP001479436">
    <property type="component" value="Unassembled WGS sequence"/>
</dbReference>
<keyword evidence="5" id="KW-1185">Reference proteome</keyword>
<sequence>MERRKIPETITQFVQAAQCLDFHASNDYSELSVALQNLTVSLLSSNTLNQLHFLAKLSANPYAERNALVLYEFIDILIQIFEAEYTQSKVVSNIIVILTQLGNIPSLRQVIHQRKKGIIDIVSVRLQSTSNDKEWFLKYISLLKALTYEVEILYPTPESIRLIKFLRDVIKKATDKEVLGDTLALFSHLVRFNESIKDNIVATPHMSSFYRTLIQSLSSDDLSVIVYSLNILSDLIINDKLGEMLFNRNNISQTFKLIFNLITNGKSVEIVRPSVNLVGAITSSGTIKEYLDNYQYLEVCLRRVTALISSGRHQLVLPALDLLSIVVQRKISTETVFRIMHDCGVFSACLQWVQCRIREIKRGNYLEDIEWPYLIDDICTFFRDVLKAEFTSHSKSAIKDTSRAGVSIDHDDLELVITSVLDSIADVFMDGYSFLEHDLFVYIQISPMFELVNYLAEINLLQRHLADRLDIQKLLQTVRVCLPEKNTNLLTPKEETTIFFLWLVVKYYEYQQTVGTSHEGRNAMANLVDLEVVADLIAVVISCSTQNTIVKCAFEILGALSCQQQVQQRLCRINENRCLMTSANDSSMGVPKVTPFLGTRTSFTQTHISEDDIKARLESELNSAKIEMRKELLAQDEHFEEVKQDYEEQLEAFQSETKHLRELLEARTLALNQTESLITELRGTHTRIEQDITSYKDKALEFETNYNRLKFDFDKKIEDNERLRSELKSMKEEIAIAYTERENLQCSLVTCQGDYENQKQEMDRVQQEYSTVTSKMKELEDSLQTMKEQNRQLEEENSINMSKILEDKYKYESLTDENITLQSKYSKERERYESIKQQYDVYKDEHMEQNLTLLRNQKEIEDKYDCVLDELNRHKNELEKANSVIQELEEELEKHEHIASMMMNMYNGKRSDNGASISTNSSTNSRRKSRLSNE</sequence>
<dbReference type="EMBL" id="JASJQH010000212">
    <property type="protein sequence ID" value="KAK9765900.1"/>
    <property type="molecule type" value="Genomic_DNA"/>
</dbReference>